<name>A0A846XU53_9NOCA</name>
<evidence type="ECO:0000256" key="1">
    <source>
        <dbReference type="SAM" id="MobiDB-lite"/>
    </source>
</evidence>
<sequence>MVLVLGVSAGAGGARAMLTHSDRPHLPPIDQCTVERRAGAGVEEPVFEAIDSMRRSAVRRDEFVTGITVTARCTLHAEALRVASGRTRLTIADEPLAQLRYLRFSGRLPDDGPVLLYDLGASGLTLTEADCRTEAILAGTHSTLLGGDTHDVLLRRQLARGGVDIDSATCRDYKEQLTGTPVVTTEDPASGTRIVLTRSDFTDLVEAGIHHSVSYVRQLIEETAVAPQAVVLLGGCTRNPGIRAALEQLLELPVIYDPEPEFVSARGAVLLASERPAARRLRGIRFAPPDRVSTVSRRKLVAAAAVTVALGGTVTGLLATSHNSAHPGPGTVPASQLEVAGSSSPPSPQR</sequence>
<evidence type="ECO:0000313" key="4">
    <source>
        <dbReference type="Proteomes" id="UP000565711"/>
    </source>
</evidence>
<feature type="domain" description="DUF7159" evidence="2">
    <location>
        <begin position="210"/>
        <end position="277"/>
    </location>
</feature>
<dbReference type="InterPro" id="IPR055583">
    <property type="entry name" value="DUF7159"/>
</dbReference>
<dbReference type="Proteomes" id="UP000565711">
    <property type="component" value="Unassembled WGS sequence"/>
</dbReference>
<organism evidence="3 4">
    <name type="scientific">Nocardia vermiculata</name>
    <dbReference type="NCBI Taxonomy" id="257274"/>
    <lineage>
        <taxon>Bacteria</taxon>
        <taxon>Bacillati</taxon>
        <taxon>Actinomycetota</taxon>
        <taxon>Actinomycetes</taxon>
        <taxon>Mycobacteriales</taxon>
        <taxon>Nocardiaceae</taxon>
        <taxon>Nocardia</taxon>
    </lineage>
</organism>
<dbReference type="SUPFAM" id="SSF53067">
    <property type="entry name" value="Actin-like ATPase domain"/>
    <property type="match status" value="1"/>
</dbReference>
<dbReference type="Gene3D" id="3.30.420.40">
    <property type="match status" value="2"/>
</dbReference>
<keyword evidence="4" id="KW-1185">Reference proteome</keyword>
<dbReference type="AlphaFoldDB" id="A0A846XU53"/>
<dbReference type="InterPro" id="IPR043129">
    <property type="entry name" value="ATPase_NBD"/>
</dbReference>
<comment type="caution">
    <text evidence="3">The sequence shown here is derived from an EMBL/GenBank/DDBJ whole genome shotgun (WGS) entry which is preliminary data.</text>
</comment>
<evidence type="ECO:0000259" key="2">
    <source>
        <dbReference type="Pfam" id="PF23717"/>
    </source>
</evidence>
<gene>
    <name evidence="3" type="ORF">HGA08_10510</name>
</gene>
<dbReference type="EMBL" id="JAAXOP010000004">
    <property type="protein sequence ID" value="NKY50643.1"/>
    <property type="molecule type" value="Genomic_DNA"/>
</dbReference>
<evidence type="ECO:0000313" key="3">
    <source>
        <dbReference type="EMBL" id="NKY50643.1"/>
    </source>
</evidence>
<dbReference type="GO" id="GO:0005524">
    <property type="term" value="F:ATP binding"/>
    <property type="evidence" value="ECO:0007669"/>
    <property type="project" value="UniProtKB-KW"/>
</dbReference>
<reference evidence="3 4" key="1">
    <citation type="submission" date="2020-04" db="EMBL/GenBank/DDBJ databases">
        <title>MicrobeNet Type strains.</title>
        <authorList>
            <person name="Nicholson A.C."/>
        </authorList>
    </citation>
    <scope>NUCLEOTIDE SEQUENCE [LARGE SCALE GENOMIC DNA]</scope>
    <source>
        <strain evidence="3 4">JCM 12354</strain>
    </source>
</reference>
<accession>A0A846XU53</accession>
<proteinExistence type="predicted"/>
<dbReference type="Pfam" id="PF23717">
    <property type="entry name" value="DUF7159"/>
    <property type="match status" value="1"/>
</dbReference>
<protein>
    <submittedName>
        <fullName evidence="3">Hsp70 family protein</fullName>
    </submittedName>
</protein>
<dbReference type="Gene3D" id="3.90.640.10">
    <property type="entry name" value="Actin, Chain A, domain 4"/>
    <property type="match status" value="1"/>
</dbReference>
<feature type="region of interest" description="Disordered" evidence="1">
    <location>
        <begin position="321"/>
        <end position="350"/>
    </location>
</feature>
<dbReference type="GO" id="GO:0140662">
    <property type="term" value="F:ATP-dependent protein folding chaperone"/>
    <property type="evidence" value="ECO:0007669"/>
    <property type="project" value="InterPro"/>
</dbReference>